<sequence length="281" mass="32904">MTIITSMQTKYPRSPFKLFLEASRSEDPSFSLKNLKDSIRNSPQQDGDEVTMVQIREHLRMEDWVDMKKEAVERSLYCYKSDGPFSFKTKLAFLSGCFIFGVICCQLVYNLYLGQELSFETRVVLIATTFAFPFFGTVLSLRRGGGNSDWFNDDEYNENYNSIKVSELKQRQLKLIDCYLNQVLPMEAEIEASRYRHDVLAMIVTGEWMFYTFFQFCYSIYHLSNNWSNKEIRDMDTMDAAISGHVFLTLSIWLIIFWHAWKIARRTVKHTKQADCGAVHF</sequence>
<accession>A0A6A5G6Z9</accession>
<evidence type="ECO:0000256" key="1">
    <source>
        <dbReference type="SAM" id="Phobius"/>
    </source>
</evidence>
<dbReference type="KEGG" id="crq:GCK72_016806"/>
<keyword evidence="1" id="KW-0812">Transmembrane</keyword>
<dbReference type="RefSeq" id="XP_053580616.1">
    <property type="nucleotide sequence ID" value="XM_053731703.1"/>
</dbReference>
<comment type="caution">
    <text evidence="2">The sequence shown here is derived from an EMBL/GenBank/DDBJ whole genome shotgun (WGS) entry which is preliminary data.</text>
</comment>
<dbReference type="GeneID" id="9819077"/>
<feature type="transmembrane region" description="Helical" evidence="1">
    <location>
        <begin position="123"/>
        <end position="141"/>
    </location>
</feature>
<feature type="transmembrane region" description="Helical" evidence="1">
    <location>
        <begin position="91"/>
        <end position="111"/>
    </location>
</feature>
<evidence type="ECO:0000313" key="2">
    <source>
        <dbReference type="EMBL" id="KAF1750259.1"/>
    </source>
</evidence>
<gene>
    <name evidence="2" type="ORF">GCK72_016806</name>
</gene>
<feature type="transmembrane region" description="Helical" evidence="1">
    <location>
        <begin position="241"/>
        <end position="261"/>
    </location>
</feature>
<dbReference type="Proteomes" id="UP000483820">
    <property type="component" value="Chromosome V"/>
</dbReference>
<keyword evidence="1" id="KW-1133">Transmembrane helix</keyword>
<keyword evidence="1" id="KW-0472">Membrane</keyword>
<organism evidence="2 3">
    <name type="scientific">Caenorhabditis remanei</name>
    <name type="common">Caenorhabditis vulgaris</name>
    <dbReference type="NCBI Taxonomy" id="31234"/>
    <lineage>
        <taxon>Eukaryota</taxon>
        <taxon>Metazoa</taxon>
        <taxon>Ecdysozoa</taxon>
        <taxon>Nematoda</taxon>
        <taxon>Chromadorea</taxon>
        <taxon>Rhabditida</taxon>
        <taxon>Rhabditina</taxon>
        <taxon>Rhabditomorpha</taxon>
        <taxon>Rhabditoidea</taxon>
        <taxon>Rhabditidae</taxon>
        <taxon>Peloderinae</taxon>
        <taxon>Caenorhabditis</taxon>
    </lineage>
</organism>
<feature type="transmembrane region" description="Helical" evidence="1">
    <location>
        <begin position="199"/>
        <end position="221"/>
    </location>
</feature>
<evidence type="ECO:0000313" key="3">
    <source>
        <dbReference type="Proteomes" id="UP000483820"/>
    </source>
</evidence>
<proteinExistence type="predicted"/>
<reference evidence="2 3" key="1">
    <citation type="submission" date="2019-12" db="EMBL/GenBank/DDBJ databases">
        <title>Chromosome-level assembly of the Caenorhabditis remanei genome.</title>
        <authorList>
            <person name="Teterina A.A."/>
            <person name="Willis J.H."/>
            <person name="Phillips P.C."/>
        </authorList>
    </citation>
    <scope>NUCLEOTIDE SEQUENCE [LARGE SCALE GENOMIC DNA]</scope>
    <source>
        <strain evidence="2 3">PX506</strain>
        <tissue evidence="2">Whole organism</tissue>
    </source>
</reference>
<protein>
    <submittedName>
        <fullName evidence="2">Uncharacterized protein</fullName>
    </submittedName>
</protein>
<dbReference type="CTD" id="9819077"/>
<dbReference type="EMBL" id="WUAV01000005">
    <property type="protein sequence ID" value="KAF1750259.1"/>
    <property type="molecule type" value="Genomic_DNA"/>
</dbReference>
<dbReference type="AlphaFoldDB" id="A0A6A5G6Z9"/>
<name>A0A6A5G6Z9_CAERE</name>